<evidence type="ECO:0000259" key="10">
    <source>
        <dbReference type="PROSITE" id="PS50828"/>
    </source>
</evidence>
<comment type="subunit">
    <text evidence="8">Homodimer. Binds to stalled ribosomes, contacting rRNA.</text>
</comment>
<keyword evidence="2 8" id="KW-0699">rRNA-binding</keyword>
<dbReference type="PANTHER" id="PTHR48466:SF2">
    <property type="entry name" value="OS10G0509000 PROTEIN"/>
    <property type="match status" value="1"/>
</dbReference>
<sequence>MMNKKSLYKLEYNKIIEKLTEHAGSFGGQERCRKLKPKTEISEIERMQEETAAAFTRIVKKGRPSFGGCSPVSESMMRLEIGGTLGSGELLRICKVLETAGHVKNYGRHDNADDMQDILDGYFEQLVPVSILSTEIRRCIPAEDEISDDASPELKRIRRAMGQINDKVHATLSSMVNGSLRTYLQDPIITMRGDRYCIPVKAEYRGQVPGMIHDQSSTGSTLFIEPMAVVKLNNDLKELYGKEQEEIQVILARLSADAAEYVSEIRTDYATLTELDFIFARGALALDMNASKPMFNQERRIRIREGRHPLLDKKKVVPISLTLGGDFDLLIVTGPNTGGKTVSLKTVGLFQLMGQAGLHIPALDRSELGVFREVYADIGDEQSIEQNLSTFSSHMTNVVSFIKQVDEDSLVLFDELGAGTDPTEGAALATAILNHLHCQGIRTMATTHYSELKVYALSTPGVENASCEFDVETLRPTYRLLLGIPGKSNAFAIAGKLGLPDYIIEEAKAHLTEQDESFEDLLTDLESSRRTIAKEQEEIAAYRRELEALKQETAQKKEKLEEQRDRILREANEKAHAILADAKETADETMRNFHKFGKANVSATEMEKERDRLRKKMEKTREGMTEEVKKPKKQYKPSDFKLGETVKVLSMNLTGTVRSLPDTKGNLMVQMGILSSKVHISDLEIVDEKPAYLKKTASRTSKGKVKMGKSLSVSPEINLLGKTVDEAVAELDKYLDDASLAHLTSVRVVHGKGTGALRAGIHQYLKRQKHVKSYRLGAFGEGDAGVTIIELK</sequence>
<dbReference type="GO" id="GO:0005524">
    <property type="term" value="F:ATP binding"/>
    <property type="evidence" value="ECO:0007669"/>
    <property type="project" value="UniProtKB-UniRule"/>
</dbReference>
<evidence type="ECO:0000256" key="9">
    <source>
        <dbReference type="SAM" id="Coils"/>
    </source>
</evidence>
<dbReference type="InterPro" id="IPR036063">
    <property type="entry name" value="Smr_dom_sf"/>
</dbReference>
<evidence type="ECO:0000256" key="3">
    <source>
        <dbReference type="ARBA" id="ARBA00022741"/>
    </source>
</evidence>
<feature type="binding site" evidence="8">
    <location>
        <begin position="334"/>
        <end position="341"/>
    </location>
    <ligand>
        <name>ATP</name>
        <dbReference type="ChEBI" id="CHEBI:30616"/>
    </ligand>
</feature>
<feature type="domain" description="Smr" evidence="10">
    <location>
        <begin position="717"/>
        <end position="792"/>
    </location>
</feature>
<evidence type="ECO:0000256" key="6">
    <source>
        <dbReference type="ARBA" id="ARBA00022884"/>
    </source>
</evidence>
<evidence type="ECO:0000313" key="12">
    <source>
        <dbReference type="Proteomes" id="UP000358366"/>
    </source>
</evidence>
<reference evidence="11 12" key="1">
    <citation type="submission" date="2019-07" db="EMBL/GenBank/DDBJ databases">
        <authorList>
            <person name="Hibberd C M."/>
            <person name="Gehrig L. J."/>
            <person name="Chang H.-W."/>
            <person name="Venkatesh S."/>
        </authorList>
    </citation>
    <scope>NUCLEOTIDE SEQUENCE [LARGE SCALE GENOMIC DNA]</scope>
    <source>
        <strain evidence="11">Dorea_formicigenerans_SSTS_Bg7063</strain>
    </source>
</reference>
<dbReference type="CDD" id="cd03280">
    <property type="entry name" value="ABC_MutS2"/>
    <property type="match status" value="1"/>
</dbReference>
<evidence type="ECO:0000256" key="2">
    <source>
        <dbReference type="ARBA" id="ARBA00022730"/>
    </source>
</evidence>
<keyword evidence="4 8" id="KW-0378">Hydrolase</keyword>
<dbReference type="Pfam" id="PF01713">
    <property type="entry name" value="Smr"/>
    <property type="match status" value="1"/>
</dbReference>
<dbReference type="PANTHER" id="PTHR48466">
    <property type="entry name" value="OS10G0509000 PROTEIN-RELATED"/>
    <property type="match status" value="1"/>
</dbReference>
<dbReference type="InterPro" id="IPR027417">
    <property type="entry name" value="P-loop_NTPase"/>
</dbReference>
<dbReference type="GO" id="GO:0072344">
    <property type="term" value="P:rescue of stalled ribosome"/>
    <property type="evidence" value="ECO:0007669"/>
    <property type="project" value="UniProtKB-UniRule"/>
</dbReference>
<comment type="function">
    <text evidence="8">Endonuclease that is involved in the suppression of homologous recombination and thus may have a key role in the control of bacterial genetic diversity.</text>
</comment>
<dbReference type="SUPFAM" id="SSF52540">
    <property type="entry name" value="P-loop containing nucleoside triphosphate hydrolases"/>
    <property type="match status" value="1"/>
</dbReference>
<dbReference type="Pfam" id="PF20297">
    <property type="entry name" value="MSSS"/>
    <property type="match status" value="1"/>
</dbReference>
<keyword evidence="3 8" id="KW-0547">Nucleotide-binding</keyword>
<dbReference type="SUPFAM" id="SSF160443">
    <property type="entry name" value="SMR domain-like"/>
    <property type="match status" value="1"/>
</dbReference>
<evidence type="ECO:0000256" key="4">
    <source>
        <dbReference type="ARBA" id="ARBA00022801"/>
    </source>
</evidence>
<evidence type="ECO:0000313" key="11">
    <source>
        <dbReference type="EMBL" id="VUX18623.1"/>
    </source>
</evidence>
<feature type="coiled-coil region" evidence="9">
    <location>
        <begin position="518"/>
        <end position="623"/>
    </location>
</feature>
<dbReference type="HAMAP" id="MF_00092">
    <property type="entry name" value="MutS2"/>
    <property type="match status" value="1"/>
</dbReference>
<dbReference type="InterPro" id="IPR036187">
    <property type="entry name" value="DNA_mismatch_repair_MutS_sf"/>
</dbReference>
<accession>A0A564UGG8</accession>
<dbReference type="NCBIfam" id="TIGR01069">
    <property type="entry name" value="mutS2"/>
    <property type="match status" value="1"/>
</dbReference>
<dbReference type="EC" id="3.6.4.-" evidence="8"/>
<dbReference type="InterPro" id="IPR000432">
    <property type="entry name" value="DNA_mismatch_repair_MutS_C"/>
</dbReference>
<dbReference type="GO" id="GO:0016887">
    <property type="term" value="F:ATP hydrolysis activity"/>
    <property type="evidence" value="ECO:0007669"/>
    <property type="project" value="InterPro"/>
</dbReference>
<dbReference type="InterPro" id="IPR007696">
    <property type="entry name" value="DNA_mismatch_repair_MutS_core"/>
</dbReference>
<dbReference type="GO" id="GO:0006298">
    <property type="term" value="P:mismatch repair"/>
    <property type="evidence" value="ECO:0007669"/>
    <property type="project" value="InterPro"/>
</dbReference>
<keyword evidence="7 8" id="KW-0238">DNA-binding</keyword>
<organism evidence="11 12">
    <name type="scientific">Dorea formicigenerans</name>
    <dbReference type="NCBI Taxonomy" id="39486"/>
    <lineage>
        <taxon>Bacteria</taxon>
        <taxon>Bacillati</taxon>
        <taxon>Bacillota</taxon>
        <taxon>Clostridia</taxon>
        <taxon>Lachnospirales</taxon>
        <taxon>Lachnospiraceae</taxon>
        <taxon>Dorea</taxon>
    </lineage>
</organism>
<dbReference type="SMART" id="SM00534">
    <property type="entry name" value="MUTSac"/>
    <property type="match status" value="1"/>
</dbReference>
<dbReference type="EMBL" id="CABHNI010000047">
    <property type="protein sequence ID" value="VUX18623.1"/>
    <property type="molecule type" value="Genomic_DNA"/>
</dbReference>
<keyword evidence="5 8" id="KW-0067">ATP-binding</keyword>
<dbReference type="Gene3D" id="3.30.1370.110">
    <property type="match status" value="1"/>
</dbReference>
<dbReference type="InterPro" id="IPR005747">
    <property type="entry name" value="MutS2"/>
</dbReference>
<dbReference type="EC" id="3.1.-.-" evidence="8"/>
<keyword evidence="8 11" id="KW-0255">Endonuclease</keyword>
<dbReference type="GO" id="GO:0019843">
    <property type="term" value="F:rRNA binding"/>
    <property type="evidence" value="ECO:0007669"/>
    <property type="project" value="UniProtKB-UniRule"/>
</dbReference>
<dbReference type="InterPro" id="IPR002625">
    <property type="entry name" value="Smr_dom"/>
</dbReference>
<dbReference type="InterPro" id="IPR046893">
    <property type="entry name" value="MSSS"/>
</dbReference>
<dbReference type="CDD" id="cd06503">
    <property type="entry name" value="ATP-synt_Fo_b"/>
    <property type="match status" value="1"/>
</dbReference>
<keyword evidence="9" id="KW-0175">Coiled coil</keyword>
<gene>
    <name evidence="8 11" type="primary">mutS2</name>
    <name evidence="8" type="synonym">rqcU</name>
    <name evidence="11" type="ORF">DFSSTS7063_02602</name>
</gene>
<dbReference type="SMART" id="SM00463">
    <property type="entry name" value="SMR"/>
    <property type="match status" value="1"/>
</dbReference>
<dbReference type="GO" id="GO:0043023">
    <property type="term" value="F:ribosomal large subunit binding"/>
    <property type="evidence" value="ECO:0007669"/>
    <property type="project" value="UniProtKB-UniRule"/>
</dbReference>
<dbReference type="InterPro" id="IPR045076">
    <property type="entry name" value="MutS"/>
</dbReference>
<comment type="function">
    <text evidence="8">Acts as a ribosome collision sensor, splitting the ribosome into its 2 subunits. Detects stalled/collided 70S ribosomes which it binds and splits by an ATP-hydrolysis driven conformational change. Acts upstream of the ribosome quality control system (RQC), a ribosome-associated complex that mediates the extraction of incompletely synthesized nascent chains from stalled ribosomes and their subsequent degradation. Probably generates substrates for RQC.</text>
</comment>
<dbReference type="SUPFAM" id="SSF48334">
    <property type="entry name" value="DNA repair protein MutS, domain III"/>
    <property type="match status" value="1"/>
</dbReference>
<dbReference type="PROSITE" id="PS00486">
    <property type="entry name" value="DNA_MISMATCH_REPAIR_2"/>
    <property type="match status" value="1"/>
</dbReference>
<dbReference type="Pfam" id="PF00488">
    <property type="entry name" value="MutS_V"/>
    <property type="match status" value="1"/>
</dbReference>
<dbReference type="GO" id="GO:0030983">
    <property type="term" value="F:mismatched DNA binding"/>
    <property type="evidence" value="ECO:0007669"/>
    <property type="project" value="InterPro"/>
</dbReference>
<evidence type="ECO:0000256" key="8">
    <source>
        <dbReference type="HAMAP-Rule" id="MF_00092"/>
    </source>
</evidence>
<evidence type="ECO:0000256" key="5">
    <source>
        <dbReference type="ARBA" id="ARBA00022840"/>
    </source>
</evidence>
<comment type="similarity">
    <text evidence="8">Belongs to the DNA mismatch repair MutS family. MutS2 subfamily.</text>
</comment>
<dbReference type="GO" id="GO:0140664">
    <property type="term" value="F:ATP-dependent DNA damage sensor activity"/>
    <property type="evidence" value="ECO:0007669"/>
    <property type="project" value="InterPro"/>
</dbReference>
<evidence type="ECO:0000256" key="7">
    <source>
        <dbReference type="ARBA" id="ARBA00023125"/>
    </source>
</evidence>
<evidence type="ECO:0000256" key="1">
    <source>
        <dbReference type="ARBA" id="ARBA00022722"/>
    </source>
</evidence>
<dbReference type="PROSITE" id="PS50828">
    <property type="entry name" value="SMR"/>
    <property type="match status" value="1"/>
</dbReference>
<dbReference type="GO" id="GO:0004519">
    <property type="term" value="F:endonuclease activity"/>
    <property type="evidence" value="ECO:0007669"/>
    <property type="project" value="UniProtKB-UniRule"/>
</dbReference>
<dbReference type="FunFam" id="3.40.50.300:FF:000830">
    <property type="entry name" value="Endonuclease MutS2"/>
    <property type="match status" value="1"/>
</dbReference>
<dbReference type="Gene3D" id="3.40.50.300">
    <property type="entry name" value="P-loop containing nucleotide triphosphate hydrolases"/>
    <property type="match status" value="1"/>
</dbReference>
<dbReference type="Proteomes" id="UP000358366">
    <property type="component" value="Unassembled WGS sequence"/>
</dbReference>
<dbReference type="GO" id="GO:0045910">
    <property type="term" value="P:negative regulation of DNA recombination"/>
    <property type="evidence" value="ECO:0007669"/>
    <property type="project" value="InterPro"/>
</dbReference>
<keyword evidence="6 8" id="KW-0694">RNA-binding</keyword>
<dbReference type="AlphaFoldDB" id="A0A564UGG8"/>
<dbReference type="PIRSF" id="PIRSF005814">
    <property type="entry name" value="MutS_YshD"/>
    <property type="match status" value="1"/>
</dbReference>
<dbReference type="SMART" id="SM00533">
    <property type="entry name" value="MUTSd"/>
    <property type="match status" value="1"/>
</dbReference>
<proteinExistence type="inferred from homology"/>
<name>A0A564UGG8_9FIRM</name>
<keyword evidence="1 8" id="KW-0540">Nuclease</keyword>
<protein>
    <recommendedName>
        <fullName evidence="8">Endonuclease MutS2</fullName>
        <ecNumber evidence="8">3.1.-.-</ecNumber>
    </recommendedName>
    <alternativeName>
        <fullName evidence="8">Ribosome-associated protein quality control-upstream factor</fullName>
        <shortName evidence="8">RQC-upstream factor</shortName>
        <shortName evidence="8">RqcU</shortName>
        <ecNumber evidence="8">3.6.4.-</ecNumber>
    </alternativeName>
</protein>